<keyword evidence="3" id="KW-0813">Transport</keyword>
<keyword evidence="5 8" id="KW-0812">Transmembrane</keyword>
<comment type="caution">
    <text evidence="9">The sequence shown here is derived from an EMBL/GenBank/DDBJ whole genome shotgun (WGS) entry which is preliminary data.</text>
</comment>
<gene>
    <name evidence="9" type="ORF">B5J94_02740</name>
</gene>
<evidence type="ECO:0000256" key="1">
    <source>
        <dbReference type="ARBA" id="ARBA00004651"/>
    </source>
</evidence>
<dbReference type="PANTHER" id="PTHR30269:SF32">
    <property type="entry name" value="MEMBRANE TRANSPORTER PROTEIN-RELATED"/>
    <property type="match status" value="1"/>
</dbReference>
<feature type="transmembrane region" description="Helical" evidence="8">
    <location>
        <begin position="160"/>
        <end position="185"/>
    </location>
</feature>
<comment type="similarity">
    <text evidence="2 8">Belongs to the 4-toluene sulfonate uptake permease (TSUP) (TC 2.A.102) family.</text>
</comment>
<evidence type="ECO:0000256" key="6">
    <source>
        <dbReference type="ARBA" id="ARBA00022989"/>
    </source>
</evidence>
<reference evidence="10" key="1">
    <citation type="submission" date="2017-03" db="EMBL/GenBank/DDBJ databases">
        <title>Draft genome sequence of Moraxella equi CCUG 4950T type strain.</title>
        <authorList>
            <person name="Salva-Serra F."/>
            <person name="Engstrom-Jakobsson H."/>
            <person name="Thorell K."/>
            <person name="Jaen-Luchoro D."/>
            <person name="Gonzales-Siles L."/>
            <person name="Karlsson R."/>
            <person name="Yazdan S."/>
            <person name="Boulund F."/>
            <person name="Johnning A."/>
            <person name="Engstrand L."/>
            <person name="Kristiansson E."/>
            <person name="Moore E."/>
        </authorList>
    </citation>
    <scope>NUCLEOTIDE SEQUENCE [LARGE SCALE GENOMIC DNA]</scope>
    <source>
        <strain evidence="10">CCUG 4441</strain>
    </source>
</reference>
<dbReference type="InterPro" id="IPR002781">
    <property type="entry name" value="TM_pro_TauE-like"/>
</dbReference>
<feature type="transmembrane region" description="Helical" evidence="8">
    <location>
        <begin position="126"/>
        <end position="148"/>
    </location>
</feature>
<evidence type="ECO:0000256" key="3">
    <source>
        <dbReference type="ARBA" id="ARBA00022448"/>
    </source>
</evidence>
<dbReference type="Pfam" id="PF01925">
    <property type="entry name" value="TauE"/>
    <property type="match status" value="1"/>
</dbReference>
<feature type="transmembrane region" description="Helical" evidence="8">
    <location>
        <begin position="100"/>
        <end position="119"/>
    </location>
</feature>
<protein>
    <recommendedName>
        <fullName evidence="8">Probable membrane transporter protein</fullName>
    </recommendedName>
</protein>
<evidence type="ECO:0000256" key="4">
    <source>
        <dbReference type="ARBA" id="ARBA00022475"/>
    </source>
</evidence>
<accession>A0A1V4H212</accession>
<dbReference type="PANTHER" id="PTHR30269">
    <property type="entry name" value="TRANSMEMBRANE PROTEIN YFCA"/>
    <property type="match status" value="1"/>
</dbReference>
<dbReference type="GO" id="GO:0005886">
    <property type="term" value="C:plasma membrane"/>
    <property type="evidence" value="ECO:0007669"/>
    <property type="project" value="UniProtKB-SubCell"/>
</dbReference>
<evidence type="ECO:0000256" key="7">
    <source>
        <dbReference type="ARBA" id="ARBA00023136"/>
    </source>
</evidence>
<dbReference type="InterPro" id="IPR052017">
    <property type="entry name" value="TSUP"/>
</dbReference>
<evidence type="ECO:0000256" key="2">
    <source>
        <dbReference type="ARBA" id="ARBA00009142"/>
    </source>
</evidence>
<evidence type="ECO:0000256" key="8">
    <source>
        <dbReference type="RuleBase" id="RU363041"/>
    </source>
</evidence>
<evidence type="ECO:0000256" key="5">
    <source>
        <dbReference type="ARBA" id="ARBA00022692"/>
    </source>
</evidence>
<name>A0A1V4H212_MORLA</name>
<comment type="subcellular location">
    <subcellularLocation>
        <location evidence="1 8">Cell membrane</location>
        <topology evidence="1 8">Multi-pass membrane protein</topology>
    </subcellularLocation>
</comment>
<evidence type="ECO:0000313" key="10">
    <source>
        <dbReference type="Proteomes" id="UP000191025"/>
    </source>
</evidence>
<feature type="transmembrane region" description="Helical" evidence="8">
    <location>
        <begin position="70"/>
        <end position="88"/>
    </location>
</feature>
<feature type="transmembrane region" description="Helical" evidence="8">
    <location>
        <begin position="32"/>
        <end position="58"/>
    </location>
</feature>
<organism evidence="9 10">
    <name type="scientific">Moraxella lacunata</name>
    <dbReference type="NCBI Taxonomy" id="477"/>
    <lineage>
        <taxon>Bacteria</taxon>
        <taxon>Pseudomonadati</taxon>
        <taxon>Pseudomonadota</taxon>
        <taxon>Gammaproteobacteria</taxon>
        <taxon>Moraxellales</taxon>
        <taxon>Moraxellaceae</taxon>
        <taxon>Moraxella</taxon>
    </lineage>
</organism>
<keyword evidence="6 8" id="KW-1133">Transmembrane helix</keyword>
<keyword evidence="7 8" id="KW-0472">Membrane</keyword>
<dbReference type="Proteomes" id="UP000191025">
    <property type="component" value="Unassembled WGS sequence"/>
</dbReference>
<dbReference type="AlphaFoldDB" id="A0A1V4H212"/>
<dbReference type="EMBL" id="MXAN01000012">
    <property type="protein sequence ID" value="OPH38720.1"/>
    <property type="molecule type" value="Genomic_DNA"/>
</dbReference>
<sequence>MFDRHKSTPAFTRFTYFTFTYFTHFVRSAMTAFTLIILTFIIASIFHGLTGIGVTLIATTALASSYPMSHVLVLTVIPCLLINLVVFLDGGRIVYYLKKYWLLVLTSFVGSFIGTKLVFIIASHHLLIALGLLIVGYVAMQFVAMSVGKNFNLPNTTPSLVISGTIAGVLGGATNAMSPLLVMYLLSATEYTDDPKTELIKASNLCYVVGKIAQLIVLWQALTALPKNDWLMIGVASVMFLYLGFYFRDKISQAMFKKNRACHFADIGRAGVNKGIWGVICVCKHMLTKLCDFCVFSYRPTFDIIDFFPNPDFCRFLKTSTPILTRVYF</sequence>
<proteinExistence type="inferred from homology"/>
<feature type="transmembrane region" description="Helical" evidence="8">
    <location>
        <begin position="230"/>
        <end position="247"/>
    </location>
</feature>
<keyword evidence="4 8" id="KW-1003">Cell membrane</keyword>
<evidence type="ECO:0000313" key="9">
    <source>
        <dbReference type="EMBL" id="OPH38720.1"/>
    </source>
</evidence>